<proteinExistence type="predicted"/>
<evidence type="ECO:0000313" key="1">
    <source>
        <dbReference type="EMBL" id="GIY45215.1"/>
    </source>
</evidence>
<accession>A0AAV4TK90</accession>
<organism evidence="1 2">
    <name type="scientific">Caerostris extrusa</name>
    <name type="common">Bark spider</name>
    <name type="synonym">Caerostris bankana</name>
    <dbReference type="NCBI Taxonomy" id="172846"/>
    <lineage>
        <taxon>Eukaryota</taxon>
        <taxon>Metazoa</taxon>
        <taxon>Ecdysozoa</taxon>
        <taxon>Arthropoda</taxon>
        <taxon>Chelicerata</taxon>
        <taxon>Arachnida</taxon>
        <taxon>Araneae</taxon>
        <taxon>Araneomorphae</taxon>
        <taxon>Entelegynae</taxon>
        <taxon>Araneoidea</taxon>
        <taxon>Araneidae</taxon>
        <taxon>Caerostris</taxon>
    </lineage>
</organism>
<comment type="caution">
    <text evidence="1">The sequence shown here is derived from an EMBL/GenBank/DDBJ whole genome shotgun (WGS) entry which is preliminary data.</text>
</comment>
<gene>
    <name evidence="1" type="ORF">CEXT_498671</name>
</gene>
<dbReference type="Proteomes" id="UP001054945">
    <property type="component" value="Unassembled WGS sequence"/>
</dbReference>
<dbReference type="AlphaFoldDB" id="A0AAV4TK90"/>
<keyword evidence="2" id="KW-1185">Reference proteome</keyword>
<name>A0AAV4TK90_CAEEX</name>
<reference evidence="1 2" key="1">
    <citation type="submission" date="2021-06" db="EMBL/GenBank/DDBJ databases">
        <title>Caerostris extrusa draft genome.</title>
        <authorList>
            <person name="Kono N."/>
            <person name="Arakawa K."/>
        </authorList>
    </citation>
    <scope>NUCLEOTIDE SEQUENCE [LARGE SCALE GENOMIC DNA]</scope>
</reference>
<sequence length="117" mass="13278">MSANSTCNHSRLKRAVLLAVRRKRARVLAQGWRCARASDPSWPRSGPPCVRRVAHIRQSERVDGRVNNLRPVFPVTRFHLQCRALLTHFGAPTVPKSYLSLSTWLRCSEFIAAIMLS</sequence>
<dbReference type="EMBL" id="BPLR01011243">
    <property type="protein sequence ID" value="GIY45215.1"/>
    <property type="molecule type" value="Genomic_DNA"/>
</dbReference>
<protein>
    <submittedName>
        <fullName evidence="1">Uncharacterized protein</fullName>
    </submittedName>
</protein>
<evidence type="ECO:0000313" key="2">
    <source>
        <dbReference type="Proteomes" id="UP001054945"/>
    </source>
</evidence>